<dbReference type="Pfam" id="PF01841">
    <property type="entry name" value="Transglut_core"/>
    <property type="match status" value="1"/>
</dbReference>
<dbReference type="InterPro" id="IPR052901">
    <property type="entry name" value="Bact_TGase-like"/>
</dbReference>
<evidence type="ECO:0000313" key="5">
    <source>
        <dbReference type="Proteomes" id="UP000199183"/>
    </source>
</evidence>
<dbReference type="STRING" id="640635.SAMN04489806_3239"/>
<sequence>MPPRDARRTKRDEGRRLIVLSIAVLVLVGSSLSALLPLISESGWWFRGIAAAAFVLLAAVAVRAFRGPALLATFAALAAAVVVVTIGFASDSAVAGIIPTPATIDAFVGFASDGGRAIYLQSIPATPDQGMLFLLIAGCCLAAVVLDALIVTARMPLVGGVIALGIALPSSLMTGVVAVAPLAATGGAFLLVLWVDGMSRRRVTMRDGVRVVAVGAVAVTGAGLLTVSVPGFYGGSLLTSASSRSIGVGVSPLIDLGKDLQSVGGIEQFRYTTTAQKGPYFRLMTLESFDGTTWVSSDEDAEPEEFGPGAPLRPLGAREEGTPTAQSTIVIDQMRDRVLPIPRDTVQIDGLHGTWLWDRTDMTVRSRSSSTVDQHYTVTSLETEPTREQLRAATGAAPERLSDELDLGDDVPDIITRTLERVTASADTAYDKAYAIQSYLRGTDFSYSLSTPVQQGYDGDSLGVVATFLERKSGYCVHFASTMAVMSRLAGIPSRIVLGFLPGDRMYTAPGQASQYSVESDDLHAWPELYFDGIGWVAFEPTPSRGSAPDYAPAPEGPAPAPIESELPRANVDTSPTPTASVPQSDTRNDAQSAAKTEAPVGTGIIVLGVLLLLAAPALGRTLRSHRRRALLRAGRAGAALAWNELEDAALDLGHSIPENVTPRSFGDQLATVASLGSAQRSSLARLVRAVERDLFGPSAGHVDGGALVDDLDVVTTALHDGASPRRRLAASLAPRSVLRPRTQLSPIAQR</sequence>
<feature type="transmembrane region" description="Helical" evidence="2">
    <location>
        <begin position="172"/>
        <end position="196"/>
    </location>
</feature>
<keyword evidence="2" id="KW-1133">Transmembrane helix</keyword>
<protein>
    <submittedName>
        <fullName evidence="4">Transglutaminase-like superfamily protein</fullName>
    </submittedName>
</protein>
<dbReference type="Pfam" id="PF11992">
    <property type="entry name" value="TgpA_N"/>
    <property type="match status" value="1"/>
</dbReference>
<feature type="transmembrane region" description="Helical" evidence="2">
    <location>
        <begin position="69"/>
        <end position="88"/>
    </location>
</feature>
<feature type="region of interest" description="Disordered" evidence="1">
    <location>
        <begin position="294"/>
        <end position="323"/>
    </location>
</feature>
<feature type="compositionally biased region" description="Polar residues" evidence="1">
    <location>
        <begin position="572"/>
        <end position="595"/>
    </location>
</feature>
<feature type="transmembrane region" description="Helical" evidence="2">
    <location>
        <begin position="208"/>
        <end position="233"/>
    </location>
</feature>
<feature type="domain" description="Transglutaminase-like" evidence="3">
    <location>
        <begin position="468"/>
        <end position="543"/>
    </location>
</feature>
<dbReference type="PANTHER" id="PTHR42736">
    <property type="entry name" value="PROTEIN-GLUTAMINE GAMMA-GLUTAMYLTRANSFERASE"/>
    <property type="match status" value="1"/>
</dbReference>
<evidence type="ECO:0000313" key="4">
    <source>
        <dbReference type="EMBL" id="SEC56804.1"/>
    </source>
</evidence>
<dbReference type="Proteomes" id="UP000199183">
    <property type="component" value="Unassembled WGS sequence"/>
</dbReference>
<accession>A0A1H4TL64</accession>
<dbReference type="InterPro" id="IPR002931">
    <property type="entry name" value="Transglutaminase-like"/>
</dbReference>
<dbReference type="InterPro" id="IPR021878">
    <property type="entry name" value="TgpA_N"/>
</dbReference>
<evidence type="ECO:0000259" key="3">
    <source>
        <dbReference type="SMART" id="SM00460"/>
    </source>
</evidence>
<dbReference type="SUPFAM" id="SSF54001">
    <property type="entry name" value="Cysteine proteinases"/>
    <property type="match status" value="1"/>
</dbReference>
<gene>
    <name evidence="4" type="ORF">SAMN04489806_3239</name>
</gene>
<keyword evidence="5" id="KW-1185">Reference proteome</keyword>
<dbReference type="AlphaFoldDB" id="A0A1H4TL64"/>
<evidence type="ECO:0000256" key="2">
    <source>
        <dbReference type="SAM" id="Phobius"/>
    </source>
</evidence>
<dbReference type="EMBL" id="FNRY01000002">
    <property type="protein sequence ID" value="SEC56804.1"/>
    <property type="molecule type" value="Genomic_DNA"/>
</dbReference>
<reference evidence="4 5" key="1">
    <citation type="submission" date="2016-10" db="EMBL/GenBank/DDBJ databases">
        <authorList>
            <person name="de Groot N.N."/>
        </authorList>
    </citation>
    <scope>NUCLEOTIDE SEQUENCE [LARGE SCALE GENOMIC DNA]</scope>
    <source>
        <strain evidence="4 5">DSM 21799</strain>
    </source>
</reference>
<keyword evidence="2" id="KW-0812">Transmembrane</keyword>
<feature type="transmembrane region" description="Helical" evidence="2">
    <location>
        <begin position="132"/>
        <end position="152"/>
    </location>
</feature>
<feature type="transmembrane region" description="Helical" evidence="2">
    <location>
        <begin position="599"/>
        <end position="619"/>
    </location>
</feature>
<dbReference type="OrthoDB" id="9804023at2"/>
<dbReference type="InterPro" id="IPR038765">
    <property type="entry name" value="Papain-like_cys_pep_sf"/>
</dbReference>
<keyword evidence="2" id="KW-0472">Membrane</keyword>
<feature type="transmembrane region" description="Helical" evidence="2">
    <location>
        <begin position="17"/>
        <end position="38"/>
    </location>
</feature>
<feature type="transmembrane region" description="Helical" evidence="2">
    <location>
        <begin position="44"/>
        <end position="62"/>
    </location>
</feature>
<organism evidence="4 5">
    <name type="scientific">Paramicrobacterium humi</name>
    <dbReference type="NCBI Taxonomy" id="640635"/>
    <lineage>
        <taxon>Bacteria</taxon>
        <taxon>Bacillati</taxon>
        <taxon>Actinomycetota</taxon>
        <taxon>Actinomycetes</taxon>
        <taxon>Micrococcales</taxon>
        <taxon>Microbacteriaceae</taxon>
        <taxon>Paramicrobacterium</taxon>
    </lineage>
</organism>
<proteinExistence type="predicted"/>
<dbReference type="PANTHER" id="PTHR42736:SF1">
    <property type="entry name" value="PROTEIN-GLUTAMINE GAMMA-GLUTAMYLTRANSFERASE"/>
    <property type="match status" value="1"/>
</dbReference>
<name>A0A1H4TL64_9MICO</name>
<feature type="region of interest" description="Disordered" evidence="1">
    <location>
        <begin position="545"/>
        <end position="596"/>
    </location>
</feature>
<evidence type="ECO:0000256" key="1">
    <source>
        <dbReference type="SAM" id="MobiDB-lite"/>
    </source>
</evidence>
<dbReference type="Gene3D" id="3.10.620.30">
    <property type="match status" value="1"/>
</dbReference>
<feature type="transmembrane region" description="Helical" evidence="2">
    <location>
        <begin position="94"/>
        <end position="111"/>
    </location>
</feature>
<dbReference type="RefSeq" id="WP_091187801.1">
    <property type="nucleotide sequence ID" value="NZ_FNRY01000002.1"/>
</dbReference>
<dbReference type="SMART" id="SM00460">
    <property type="entry name" value="TGc"/>
    <property type="match status" value="1"/>
</dbReference>